<keyword evidence="5" id="KW-0479">Metal-binding</keyword>
<proteinExistence type="inferred from homology"/>
<evidence type="ECO:0000256" key="5">
    <source>
        <dbReference type="ARBA" id="ARBA00022723"/>
    </source>
</evidence>
<evidence type="ECO:0000313" key="9">
    <source>
        <dbReference type="Proteomes" id="UP000005239"/>
    </source>
</evidence>
<keyword evidence="9" id="KW-1185">Reference proteome</keyword>
<accession>A0A8R1ULI1</accession>
<keyword evidence="7" id="KW-0539">Nucleus</keyword>
<protein>
    <submittedName>
        <fullName evidence="8">DDE Tnp4 domain-containing protein</fullName>
    </submittedName>
</protein>
<dbReference type="GO" id="GO:0004518">
    <property type="term" value="F:nuclease activity"/>
    <property type="evidence" value="ECO:0007669"/>
    <property type="project" value="UniProtKB-KW"/>
</dbReference>
<dbReference type="InterPro" id="IPR045249">
    <property type="entry name" value="HARBI1-like"/>
</dbReference>
<reference evidence="9" key="1">
    <citation type="journal article" date="2008" name="Nat. Genet.">
        <title>The Pristionchus pacificus genome provides a unique perspective on nematode lifestyle and parasitism.</title>
        <authorList>
            <person name="Dieterich C."/>
            <person name="Clifton S.W."/>
            <person name="Schuster L.N."/>
            <person name="Chinwalla A."/>
            <person name="Delehaunty K."/>
            <person name="Dinkelacker I."/>
            <person name="Fulton L."/>
            <person name="Fulton R."/>
            <person name="Godfrey J."/>
            <person name="Minx P."/>
            <person name="Mitreva M."/>
            <person name="Roeseler W."/>
            <person name="Tian H."/>
            <person name="Witte H."/>
            <person name="Yang S.P."/>
            <person name="Wilson R.K."/>
            <person name="Sommer R.J."/>
        </authorList>
    </citation>
    <scope>NUCLEOTIDE SEQUENCE [LARGE SCALE GENOMIC DNA]</scope>
    <source>
        <strain evidence="9">PS312</strain>
    </source>
</reference>
<comment type="subcellular location">
    <subcellularLocation>
        <location evidence="2">Nucleus</location>
    </subcellularLocation>
</comment>
<comment type="cofactor">
    <cofactor evidence="1">
        <name>a divalent metal cation</name>
        <dbReference type="ChEBI" id="CHEBI:60240"/>
    </cofactor>
</comment>
<dbReference type="PANTHER" id="PTHR22930:SF289">
    <property type="entry name" value="DDE TNP4 DOMAIN-CONTAINING PROTEIN-RELATED"/>
    <property type="match status" value="1"/>
</dbReference>
<organism evidence="8 9">
    <name type="scientific">Pristionchus pacificus</name>
    <name type="common">Parasitic nematode worm</name>
    <dbReference type="NCBI Taxonomy" id="54126"/>
    <lineage>
        <taxon>Eukaryota</taxon>
        <taxon>Metazoa</taxon>
        <taxon>Ecdysozoa</taxon>
        <taxon>Nematoda</taxon>
        <taxon>Chromadorea</taxon>
        <taxon>Rhabditida</taxon>
        <taxon>Rhabditina</taxon>
        <taxon>Diplogasteromorpha</taxon>
        <taxon>Diplogasteroidea</taxon>
        <taxon>Neodiplogasteridae</taxon>
        <taxon>Pristionchus</taxon>
    </lineage>
</organism>
<evidence type="ECO:0000256" key="6">
    <source>
        <dbReference type="ARBA" id="ARBA00022801"/>
    </source>
</evidence>
<accession>A0A2A6CUS4</accession>
<evidence type="ECO:0000256" key="3">
    <source>
        <dbReference type="ARBA" id="ARBA00006958"/>
    </source>
</evidence>
<comment type="similarity">
    <text evidence="3">Belongs to the HARBI1 family.</text>
</comment>
<sequence>MLALARRRQQNQGYRRIHHVLMPNAQIFRGKFKFTKAAVNELVQIVDPYLTPPNQNGLAITKTDQVLIFLSSLGTNSFQSIICDRFGCSQQTVSNIIEQLLHAFTDPHVVERFIQFPIENAAWRRRTARDFSRLAGLRNVVGAVDGTLIPIQTPPNSNNLYRCRKQFAALNTTFIVDSWGRILYCNPRYPGNTHDSHVFEASTARQRINMLTCPEGYALIGDSAYRNDGRMMTPLARPRTPQEKRFNRMHCKTRVIVEQVYGMLKRRFPALTSRLRYSAEKNARMILAAAVLWNFGLDRGHGVQRGRGPVNFTYPIPLASRNVRNSVVASL</sequence>
<keyword evidence="6" id="KW-0378">Hydrolase</keyword>
<dbReference type="GO" id="GO:0005634">
    <property type="term" value="C:nucleus"/>
    <property type="evidence" value="ECO:0007669"/>
    <property type="project" value="UniProtKB-SubCell"/>
</dbReference>
<dbReference type="GO" id="GO:0046872">
    <property type="term" value="F:metal ion binding"/>
    <property type="evidence" value="ECO:0007669"/>
    <property type="project" value="UniProtKB-KW"/>
</dbReference>
<evidence type="ECO:0000256" key="2">
    <source>
        <dbReference type="ARBA" id="ARBA00004123"/>
    </source>
</evidence>
<gene>
    <name evidence="8" type="primary">WBGene00205878</name>
</gene>
<evidence type="ECO:0000256" key="1">
    <source>
        <dbReference type="ARBA" id="ARBA00001968"/>
    </source>
</evidence>
<dbReference type="GO" id="GO:0016787">
    <property type="term" value="F:hydrolase activity"/>
    <property type="evidence" value="ECO:0007669"/>
    <property type="project" value="UniProtKB-KW"/>
</dbReference>
<dbReference type="EnsemblMetazoa" id="PPA33018.1">
    <property type="protein sequence ID" value="PPA33018.1"/>
    <property type="gene ID" value="WBGene00205878"/>
</dbReference>
<evidence type="ECO:0000313" key="8">
    <source>
        <dbReference type="EnsemblMetazoa" id="PPA33018.1"/>
    </source>
</evidence>
<keyword evidence="4" id="KW-0540">Nuclease</keyword>
<evidence type="ECO:0000256" key="7">
    <source>
        <dbReference type="ARBA" id="ARBA00023242"/>
    </source>
</evidence>
<dbReference type="AlphaFoldDB" id="A0A2A6CUS4"/>
<dbReference type="Pfam" id="PF13359">
    <property type="entry name" value="DDE_Tnp_4"/>
    <property type="match status" value="1"/>
</dbReference>
<dbReference type="PANTHER" id="PTHR22930">
    <property type="match status" value="1"/>
</dbReference>
<dbReference type="OrthoDB" id="5843116at2759"/>
<name>A0A2A6CUS4_PRIPA</name>
<reference evidence="8" key="2">
    <citation type="submission" date="2022-06" db="UniProtKB">
        <authorList>
            <consortium name="EnsemblMetazoa"/>
        </authorList>
    </citation>
    <scope>IDENTIFICATION</scope>
    <source>
        <strain evidence="8">PS312</strain>
    </source>
</reference>
<dbReference type="Proteomes" id="UP000005239">
    <property type="component" value="Unassembled WGS sequence"/>
</dbReference>
<dbReference type="InterPro" id="IPR027806">
    <property type="entry name" value="HARBI1_dom"/>
</dbReference>
<evidence type="ECO:0000256" key="4">
    <source>
        <dbReference type="ARBA" id="ARBA00022722"/>
    </source>
</evidence>